<accession>A0A7J6LFB4</accession>
<dbReference type="Proteomes" id="UP000591131">
    <property type="component" value="Unassembled WGS sequence"/>
</dbReference>
<dbReference type="AlphaFoldDB" id="A0A7J6LFB4"/>
<feature type="chain" id="PRO_5029844324" evidence="1">
    <location>
        <begin position="20"/>
        <end position="279"/>
    </location>
</feature>
<sequence>MTVLLAATVVLCLQRRSNPEGLQYSMEVLLNEPALEAAPVLPTFHQETPGGTVKVPTLKSSATRAAFQMNKKRVNEMERKSYGCSFGLKKYREAEYRLNLTMTNPAGGFKISSIEFKSYWELTSKVSPLSEMDLNISSLKEIERIGNGRLPKFNKVTENDLRDACLSFMVPTPQRVYDASTSEFIRLRTIEELKENMIVYTRSIARIAIPWTTDFWLSGSYAHLADDPDKKFCIVDCSQLRRIPKGRETLKKDEKTKKGKKKKLPCLLGCFGGNRDQPY</sequence>
<evidence type="ECO:0000313" key="2">
    <source>
        <dbReference type="EMBL" id="KAF4657954.1"/>
    </source>
</evidence>
<organism evidence="2 3">
    <name type="scientific">Perkinsus chesapeaki</name>
    <name type="common">Clam parasite</name>
    <name type="synonym">Perkinsus andrewsi</name>
    <dbReference type="NCBI Taxonomy" id="330153"/>
    <lineage>
        <taxon>Eukaryota</taxon>
        <taxon>Sar</taxon>
        <taxon>Alveolata</taxon>
        <taxon>Perkinsozoa</taxon>
        <taxon>Perkinsea</taxon>
        <taxon>Perkinsida</taxon>
        <taxon>Perkinsidae</taxon>
        <taxon>Perkinsus</taxon>
    </lineage>
</organism>
<name>A0A7J6LFB4_PERCH</name>
<protein>
    <submittedName>
        <fullName evidence="2">Uncharacterized protein</fullName>
    </submittedName>
</protein>
<dbReference type="EMBL" id="JAAPAO010000516">
    <property type="protein sequence ID" value="KAF4657954.1"/>
    <property type="molecule type" value="Genomic_DNA"/>
</dbReference>
<gene>
    <name evidence="2" type="ORF">FOL47_008231</name>
</gene>
<keyword evidence="1" id="KW-0732">Signal</keyword>
<feature type="signal peptide" evidence="1">
    <location>
        <begin position="1"/>
        <end position="19"/>
    </location>
</feature>
<evidence type="ECO:0000256" key="1">
    <source>
        <dbReference type="SAM" id="SignalP"/>
    </source>
</evidence>
<comment type="caution">
    <text evidence="2">The sequence shown here is derived from an EMBL/GenBank/DDBJ whole genome shotgun (WGS) entry which is preliminary data.</text>
</comment>
<proteinExistence type="predicted"/>
<keyword evidence="3" id="KW-1185">Reference proteome</keyword>
<evidence type="ECO:0000313" key="3">
    <source>
        <dbReference type="Proteomes" id="UP000591131"/>
    </source>
</evidence>
<reference evidence="2 3" key="1">
    <citation type="submission" date="2020-04" db="EMBL/GenBank/DDBJ databases">
        <title>Perkinsus chesapeaki whole genome sequence.</title>
        <authorList>
            <person name="Bogema D.R."/>
        </authorList>
    </citation>
    <scope>NUCLEOTIDE SEQUENCE [LARGE SCALE GENOMIC DNA]</scope>
    <source>
        <strain evidence="2">ATCC PRA-425</strain>
    </source>
</reference>